<sequence length="214" mass="23083">MSRDFKQFYTLGKKIVGAGVNYRSLVAERSGSVPKKPILFLKPTTTYISEGQVIEIPDGYEVNHEVELGVIIGKECKNVSVDEADKYIAGFCLALDLTAANIIGEARASGLPWFTGKGFDTATPVSSGIDKSQLPGHDAVRLWCSVNDQVRQDCTTADMVFPVKELVSYASRNMTLEPYDLILTGSPAGVGPIKSGDVIKAGLGDLITMCFKVK</sequence>
<dbReference type="EC" id="5.3.2.2" evidence="5"/>
<accession>A0A0K8TD13</accession>
<organism evidence="7">
    <name type="scientific">Lygus hesperus</name>
    <name type="common">Western plant bug</name>
    <dbReference type="NCBI Taxonomy" id="30085"/>
    <lineage>
        <taxon>Eukaryota</taxon>
        <taxon>Metazoa</taxon>
        <taxon>Ecdysozoa</taxon>
        <taxon>Arthropoda</taxon>
        <taxon>Hexapoda</taxon>
        <taxon>Insecta</taxon>
        <taxon>Pterygota</taxon>
        <taxon>Neoptera</taxon>
        <taxon>Paraneoptera</taxon>
        <taxon>Hemiptera</taxon>
        <taxon>Heteroptera</taxon>
        <taxon>Panheteroptera</taxon>
        <taxon>Cimicomorpha</taxon>
        <taxon>Miridae</taxon>
        <taxon>Mirini</taxon>
        <taxon>Lygus</taxon>
    </lineage>
</organism>
<feature type="domain" description="Fumarylacetoacetase-like C-terminal" evidence="6">
    <location>
        <begin position="14"/>
        <end position="213"/>
    </location>
</feature>
<evidence type="ECO:0000256" key="5">
    <source>
        <dbReference type="ARBA" id="ARBA00044973"/>
    </source>
</evidence>
<evidence type="ECO:0000256" key="1">
    <source>
        <dbReference type="ARBA" id="ARBA00010211"/>
    </source>
</evidence>
<evidence type="ECO:0000256" key="2">
    <source>
        <dbReference type="ARBA" id="ARBA00022723"/>
    </source>
</evidence>
<dbReference type="Pfam" id="PF01557">
    <property type="entry name" value="FAA_hydrolase"/>
    <property type="match status" value="1"/>
</dbReference>
<dbReference type="GO" id="GO:0005739">
    <property type="term" value="C:mitochondrion"/>
    <property type="evidence" value="ECO:0007669"/>
    <property type="project" value="TreeGrafter"/>
</dbReference>
<keyword evidence="2" id="KW-0479">Metal-binding</keyword>
<dbReference type="GO" id="GO:0018773">
    <property type="term" value="F:acetylpyruvate hydrolase activity"/>
    <property type="evidence" value="ECO:0007669"/>
    <property type="project" value="TreeGrafter"/>
</dbReference>
<comment type="similarity">
    <text evidence="1">Belongs to the FAH family.</text>
</comment>
<protein>
    <recommendedName>
        <fullName evidence="5">oxaloacetate tautomerase</fullName>
        <ecNumber evidence="5">5.3.2.2</ecNumber>
    </recommendedName>
    <alternativeName>
        <fullName evidence="3">Fumarylacetoacetate hydrolase domain-containing protein 1</fullName>
    </alternativeName>
</protein>
<dbReference type="GO" id="GO:0046872">
    <property type="term" value="F:metal ion binding"/>
    <property type="evidence" value="ECO:0007669"/>
    <property type="project" value="UniProtKB-KW"/>
</dbReference>
<dbReference type="InterPro" id="IPR011234">
    <property type="entry name" value="Fumarylacetoacetase-like_C"/>
</dbReference>
<dbReference type="AlphaFoldDB" id="A0A0K8TD13"/>
<reference evidence="7" key="1">
    <citation type="submission" date="2014-09" db="EMBL/GenBank/DDBJ databases">
        <authorList>
            <person name="Magalhaes I.L.F."/>
            <person name="Oliveira U."/>
            <person name="Santos F.R."/>
            <person name="Vidigal T.H.D.A."/>
            <person name="Brescovit A.D."/>
            <person name="Santos A.J."/>
        </authorList>
    </citation>
    <scope>NUCLEOTIDE SEQUENCE</scope>
</reference>
<evidence type="ECO:0000256" key="3">
    <source>
        <dbReference type="ARBA" id="ARBA00042340"/>
    </source>
</evidence>
<dbReference type="EMBL" id="GBRD01002368">
    <property type="protein sequence ID" value="JAG63453.1"/>
    <property type="molecule type" value="Transcribed_RNA"/>
</dbReference>
<dbReference type="PANTHER" id="PTHR11820:SF7">
    <property type="entry name" value="ACYLPYRUVASE FAHD1, MITOCHONDRIAL"/>
    <property type="match status" value="1"/>
</dbReference>
<dbReference type="PANTHER" id="PTHR11820">
    <property type="entry name" value="ACYLPYRUVASE"/>
    <property type="match status" value="1"/>
</dbReference>
<dbReference type="GO" id="GO:0050163">
    <property type="term" value="F:oxaloacetate tautomerase activity"/>
    <property type="evidence" value="ECO:0007669"/>
    <property type="project" value="UniProtKB-EC"/>
</dbReference>
<comment type="catalytic activity">
    <reaction evidence="4">
        <text>oxaloacetate = enol-oxaloacetate</text>
        <dbReference type="Rhea" id="RHEA:16021"/>
        <dbReference type="ChEBI" id="CHEBI:16452"/>
        <dbReference type="ChEBI" id="CHEBI:17479"/>
        <dbReference type="EC" id="5.3.2.2"/>
    </reaction>
    <physiologicalReaction direction="right-to-left" evidence="4">
        <dbReference type="Rhea" id="RHEA:16023"/>
    </physiologicalReaction>
</comment>
<evidence type="ECO:0000259" key="6">
    <source>
        <dbReference type="Pfam" id="PF01557"/>
    </source>
</evidence>
<dbReference type="Gene3D" id="3.90.850.10">
    <property type="entry name" value="Fumarylacetoacetase-like, C-terminal domain"/>
    <property type="match status" value="1"/>
</dbReference>
<proteinExistence type="inferred from homology"/>
<evidence type="ECO:0000256" key="4">
    <source>
        <dbReference type="ARBA" id="ARBA00044911"/>
    </source>
</evidence>
<dbReference type="InterPro" id="IPR036663">
    <property type="entry name" value="Fumarylacetoacetase_C_sf"/>
</dbReference>
<evidence type="ECO:0000313" key="7">
    <source>
        <dbReference type="EMBL" id="JAG63453.1"/>
    </source>
</evidence>
<dbReference type="SUPFAM" id="SSF56529">
    <property type="entry name" value="FAH"/>
    <property type="match status" value="1"/>
</dbReference>
<name>A0A0K8TD13_LYGHE</name>